<evidence type="ECO:0000256" key="2">
    <source>
        <dbReference type="ARBA" id="ARBA00022747"/>
    </source>
</evidence>
<evidence type="ECO:0000259" key="4">
    <source>
        <dbReference type="Pfam" id="PF01420"/>
    </source>
</evidence>
<keyword evidence="5" id="KW-0378">Hydrolase</keyword>
<name>A0ABS2G4E1_FUSMR</name>
<evidence type="ECO:0000313" key="5">
    <source>
        <dbReference type="EMBL" id="MBM6875605.1"/>
    </source>
</evidence>
<dbReference type="GO" id="GO:0004519">
    <property type="term" value="F:endonuclease activity"/>
    <property type="evidence" value="ECO:0007669"/>
    <property type="project" value="UniProtKB-KW"/>
</dbReference>
<keyword evidence="3" id="KW-0238">DNA-binding</keyword>
<evidence type="ECO:0000313" key="6">
    <source>
        <dbReference type="Proteomes" id="UP000728968"/>
    </source>
</evidence>
<dbReference type="Pfam" id="PF01420">
    <property type="entry name" value="Methylase_S"/>
    <property type="match status" value="1"/>
</dbReference>
<gene>
    <name evidence="5" type="ORF">H6A04_08080</name>
</gene>
<dbReference type="Proteomes" id="UP000728968">
    <property type="component" value="Unassembled WGS sequence"/>
</dbReference>
<evidence type="ECO:0000256" key="3">
    <source>
        <dbReference type="ARBA" id="ARBA00023125"/>
    </source>
</evidence>
<accession>A0ABS2G4E1</accession>
<keyword evidence="5" id="KW-0255">Endonuclease</keyword>
<dbReference type="RefSeq" id="WP_204716386.1">
    <property type="nucleotide sequence ID" value="NZ_JACJLT010000076.1"/>
</dbReference>
<dbReference type="SUPFAM" id="SSF116734">
    <property type="entry name" value="DNA methylase specificity domain"/>
    <property type="match status" value="2"/>
</dbReference>
<dbReference type="InterPro" id="IPR044946">
    <property type="entry name" value="Restrct_endonuc_typeI_TRD_sf"/>
</dbReference>
<keyword evidence="5" id="KW-0540">Nuclease</keyword>
<organism evidence="5 6">
    <name type="scientific">Fusobacterium mortiferum</name>
    <dbReference type="NCBI Taxonomy" id="850"/>
    <lineage>
        <taxon>Bacteria</taxon>
        <taxon>Fusobacteriati</taxon>
        <taxon>Fusobacteriota</taxon>
        <taxon>Fusobacteriia</taxon>
        <taxon>Fusobacteriales</taxon>
        <taxon>Fusobacteriaceae</taxon>
        <taxon>Fusobacterium</taxon>
    </lineage>
</organism>
<dbReference type="InterPro" id="IPR052021">
    <property type="entry name" value="Type-I_RS_S_subunit"/>
</dbReference>
<keyword evidence="6" id="KW-1185">Reference proteome</keyword>
<feature type="domain" description="Type I restriction modification DNA specificity" evidence="4">
    <location>
        <begin position="30"/>
        <end position="182"/>
    </location>
</feature>
<proteinExistence type="inferred from homology"/>
<sequence>MEEVEVGKFILESSTGLDAIKRAPIIIEETGIKCLRIGDISNSKEYKDWGNTKVKTEDYMKAKVELGDILIARTGNTIGCNKYIDFENKKVVFNNGLIRIKVNKEKAFSKYIYYCFQTDKYRKYIESIAYGTSTQPNMKIKDLLAFKVPNFNLEIQKRIISILSSLDEKIELNRKINQNLEETAQTLFKRWFIDFEFPNEEGKPYKSSGGKMIESELGEIPEGWRVGKLGDFIKFIKGKKPKILVEKEDEINKFKYLTIKSINNEEENYCSEEKVIFVSKNEIMMVMDGASSGDIYIGKEGILGSTLSKIEIEKSIDWSIIY</sequence>
<dbReference type="Gene3D" id="3.90.220.20">
    <property type="entry name" value="DNA methylase specificity domains"/>
    <property type="match status" value="2"/>
</dbReference>
<dbReference type="EMBL" id="JACJLT010000076">
    <property type="protein sequence ID" value="MBM6875605.1"/>
    <property type="molecule type" value="Genomic_DNA"/>
</dbReference>
<comment type="caution">
    <text evidence="5">The sequence shown here is derived from an EMBL/GenBank/DDBJ whole genome shotgun (WGS) entry which is preliminary data.</text>
</comment>
<reference evidence="5 6" key="1">
    <citation type="journal article" date="2021" name="Sci. Rep.">
        <title>The distribution of antibiotic resistance genes in chicken gut microbiota commensals.</title>
        <authorList>
            <person name="Juricova H."/>
            <person name="Matiasovicova J."/>
            <person name="Kubasova T."/>
            <person name="Cejkova D."/>
            <person name="Rychlik I."/>
        </authorList>
    </citation>
    <scope>NUCLEOTIDE SEQUENCE [LARGE SCALE GENOMIC DNA]</scope>
    <source>
        <strain evidence="5 6">An425</strain>
    </source>
</reference>
<comment type="similarity">
    <text evidence="1">Belongs to the type-I restriction system S methylase family.</text>
</comment>
<evidence type="ECO:0000256" key="1">
    <source>
        <dbReference type="ARBA" id="ARBA00010923"/>
    </source>
</evidence>
<keyword evidence="2" id="KW-0680">Restriction system</keyword>
<feature type="non-terminal residue" evidence="5">
    <location>
        <position position="322"/>
    </location>
</feature>
<dbReference type="PANTHER" id="PTHR30408">
    <property type="entry name" value="TYPE-1 RESTRICTION ENZYME ECOKI SPECIFICITY PROTEIN"/>
    <property type="match status" value="1"/>
</dbReference>
<dbReference type="InterPro" id="IPR000055">
    <property type="entry name" value="Restrct_endonuc_typeI_TRD"/>
</dbReference>
<dbReference type="PANTHER" id="PTHR30408:SF13">
    <property type="entry name" value="TYPE I RESTRICTION ENZYME HINDI SPECIFICITY SUBUNIT"/>
    <property type="match status" value="1"/>
</dbReference>
<protein>
    <submittedName>
        <fullName evidence="5">Restriction endonuclease subunit S</fullName>
    </submittedName>
</protein>